<dbReference type="AlphaFoldDB" id="A0A8J6E9K5"/>
<feature type="compositionally biased region" description="Basic residues" evidence="1">
    <location>
        <begin position="73"/>
        <end position="88"/>
    </location>
</feature>
<evidence type="ECO:0000313" key="2">
    <source>
        <dbReference type="EMBL" id="KAG9393475.1"/>
    </source>
</evidence>
<comment type="caution">
    <text evidence="2">The sequence shown here is derived from an EMBL/GenBank/DDBJ whole genome shotgun (WGS) entry which is preliminary data.</text>
</comment>
<feature type="compositionally biased region" description="Basic residues" evidence="1">
    <location>
        <begin position="55"/>
        <end position="65"/>
    </location>
</feature>
<evidence type="ECO:0000256" key="1">
    <source>
        <dbReference type="SAM" id="MobiDB-lite"/>
    </source>
</evidence>
<accession>A0A8J6E9K5</accession>
<protein>
    <submittedName>
        <fullName evidence="2">Uncharacterized protein</fullName>
    </submittedName>
</protein>
<sequence length="160" mass="18099">MDFSPDDLETASFNSDSSVLPADNKSDWIDVLLTAAAQFPNEFPVAQALKQAPLPRKRATRRSHTMKKESPARQRRSCTQRALQRRKKASDQFLAVATKDENGRSRVEVLECAWFDGTGYPIAAGALAHDPFTPNFTGPLRRWKMAQHIFTMCRARQTLY</sequence>
<organism evidence="2 3">
    <name type="scientific">Carpediemonas membranifera</name>
    <dbReference type="NCBI Taxonomy" id="201153"/>
    <lineage>
        <taxon>Eukaryota</taxon>
        <taxon>Metamonada</taxon>
        <taxon>Carpediemonas-like organisms</taxon>
        <taxon>Carpediemonas</taxon>
    </lineage>
</organism>
<feature type="region of interest" description="Disordered" evidence="1">
    <location>
        <begin position="1"/>
        <end position="22"/>
    </location>
</feature>
<dbReference type="Proteomes" id="UP000717585">
    <property type="component" value="Unassembled WGS sequence"/>
</dbReference>
<proteinExistence type="predicted"/>
<gene>
    <name evidence="2" type="ORF">J8273_3615</name>
</gene>
<reference evidence="2" key="1">
    <citation type="submission" date="2021-05" db="EMBL/GenBank/DDBJ databases">
        <title>A free-living protist that lacks canonical eukaryotic 1 DNA replication and segregation systems.</title>
        <authorList>
            <person name="Salas-Leiva D.E."/>
            <person name="Tromer E.C."/>
            <person name="Curtis B.A."/>
            <person name="Jerlstrom-Hultqvist J."/>
            <person name="Kolisko M."/>
            <person name="Yi Z."/>
            <person name="Salas-Leiva J.S."/>
            <person name="Gallot-Lavallee L."/>
            <person name="Kops G.J.P.L."/>
            <person name="Archibald J.M."/>
            <person name="Simpson A.G.B."/>
            <person name="Roger A.J."/>
        </authorList>
    </citation>
    <scope>NUCLEOTIDE SEQUENCE</scope>
    <source>
        <strain evidence="2">BICM</strain>
    </source>
</reference>
<keyword evidence="3" id="KW-1185">Reference proteome</keyword>
<evidence type="ECO:0000313" key="3">
    <source>
        <dbReference type="Proteomes" id="UP000717585"/>
    </source>
</evidence>
<feature type="region of interest" description="Disordered" evidence="1">
    <location>
        <begin position="51"/>
        <end position="88"/>
    </location>
</feature>
<dbReference type="EMBL" id="JAHDYR010000025">
    <property type="protein sequence ID" value="KAG9393475.1"/>
    <property type="molecule type" value="Genomic_DNA"/>
</dbReference>
<name>A0A8J6E9K5_9EUKA</name>